<comment type="caution">
    <text evidence="1">The sequence shown here is derived from an EMBL/GenBank/DDBJ whole genome shotgun (WGS) entry which is preliminary data.</text>
</comment>
<dbReference type="Proteomes" id="UP000282529">
    <property type="component" value="Unassembled WGS sequence"/>
</dbReference>
<accession>A0A3N9Q2G2</accession>
<protein>
    <submittedName>
        <fullName evidence="1">Uncharacterized protein</fullName>
    </submittedName>
</protein>
<dbReference type="OrthoDB" id="1797983at2"/>
<reference evidence="1 2" key="1">
    <citation type="submission" date="2018-11" db="EMBL/GenBank/DDBJ databases">
        <title>Genome sequence of strain 7197.</title>
        <authorList>
            <person name="Gao J."/>
            <person name="Sun J."/>
        </authorList>
    </citation>
    <scope>NUCLEOTIDE SEQUENCE [LARGE SCALE GENOMIC DNA]</scope>
    <source>
        <strain evidence="1 2">7197</strain>
    </source>
</reference>
<dbReference type="AlphaFoldDB" id="A0A3N9Q2G2"/>
<dbReference type="RefSeq" id="WP_124695753.1">
    <property type="nucleotide sequence ID" value="NZ_JBHUFE010000007.1"/>
</dbReference>
<name>A0A3N9Q2G2_9BACL</name>
<dbReference type="EMBL" id="RQPI01000005">
    <property type="protein sequence ID" value="RQW11706.1"/>
    <property type="molecule type" value="Genomic_DNA"/>
</dbReference>
<sequence>MSKVLTSAILFIVIAVLLNGCDRTRTLSADSGKTAYPSVTDDKVPTPIITAEGSGDEIPSEQRSYCWGKLGCADYIGGMQGMEETPPALIRPGEQISVVFPYQQQPVQMNLVRFTGDGQTQIAMIGNFFTAPLEDGVYYYGVSAFWKTEDGLYSTGDTSCVFKIRVTSGNH</sequence>
<evidence type="ECO:0000313" key="1">
    <source>
        <dbReference type="EMBL" id="RQW11706.1"/>
    </source>
</evidence>
<gene>
    <name evidence="1" type="ORF">EH198_11905</name>
</gene>
<keyword evidence="2" id="KW-1185">Reference proteome</keyword>
<proteinExistence type="predicted"/>
<evidence type="ECO:0000313" key="2">
    <source>
        <dbReference type="Proteomes" id="UP000282529"/>
    </source>
</evidence>
<organism evidence="1 2">
    <name type="scientific">Paenibacillus rhizophilus</name>
    <dbReference type="NCBI Taxonomy" id="1850366"/>
    <lineage>
        <taxon>Bacteria</taxon>
        <taxon>Bacillati</taxon>
        <taxon>Bacillota</taxon>
        <taxon>Bacilli</taxon>
        <taxon>Bacillales</taxon>
        <taxon>Paenibacillaceae</taxon>
        <taxon>Paenibacillus</taxon>
    </lineage>
</organism>